<dbReference type="Gene3D" id="3.90.180.10">
    <property type="entry name" value="Medium-chain alcohol dehydrogenases, catalytic domain"/>
    <property type="match status" value="1"/>
</dbReference>
<dbReference type="EMBL" id="CP043505">
    <property type="protein sequence ID" value="QEO14842.1"/>
    <property type="molecule type" value="Genomic_DNA"/>
</dbReference>
<evidence type="ECO:0000313" key="8">
    <source>
        <dbReference type="Proteomes" id="UP000324678"/>
    </source>
</evidence>
<evidence type="ECO:0000256" key="1">
    <source>
        <dbReference type="ARBA" id="ARBA00004496"/>
    </source>
</evidence>
<comment type="subunit">
    <text evidence="2">Homotetramer.</text>
</comment>
<keyword evidence="4" id="KW-0521">NADP</keyword>
<evidence type="ECO:0000313" key="7">
    <source>
        <dbReference type="EMBL" id="QEO14842.1"/>
    </source>
</evidence>
<dbReference type="InterPro" id="IPR036291">
    <property type="entry name" value="NAD(P)-bd_dom_sf"/>
</dbReference>
<proteinExistence type="predicted"/>
<dbReference type="AlphaFoldDB" id="A0A5C1YJ75"/>
<dbReference type="InterPro" id="IPR020843">
    <property type="entry name" value="ER"/>
</dbReference>
<dbReference type="InterPro" id="IPR051603">
    <property type="entry name" value="Zinc-ADH_QOR/CCCR"/>
</dbReference>
<dbReference type="GO" id="GO:0003723">
    <property type="term" value="F:RNA binding"/>
    <property type="evidence" value="ECO:0007669"/>
    <property type="project" value="UniProtKB-KW"/>
</dbReference>
<dbReference type="Proteomes" id="UP000324678">
    <property type="component" value="Chromosome"/>
</dbReference>
<dbReference type="SMART" id="SM00829">
    <property type="entry name" value="PKS_ER"/>
    <property type="match status" value="1"/>
</dbReference>
<dbReference type="InterPro" id="IPR013154">
    <property type="entry name" value="ADH-like_N"/>
</dbReference>
<feature type="domain" description="Enoyl reductase (ER)" evidence="6">
    <location>
        <begin position="11"/>
        <end position="312"/>
    </location>
</feature>
<sequence>MSRVVRFDRYGGPEVLELHEVPTPDPGPGEVLVEVRAAGVNPVDWKVRKGFRSSGALEAPRGLGSDAAGVVAGIGEGVDGVTVGDEVVVRGADGAYASHVVVTPAQLAPKPATLSWEEAAGLGVPAGTAHQVLTSLGLAEGETLLVHGGSGGVGQAAIQLARAKGAAVVATASAVNLERLRELGALAVEHGPGLVERIRTAAPDGIDRVLDAAGTDEAIEASLALVPDRSRIATIVRVEEAEAFGIRAWSGSRAGRLSDDERRLRAEAIGVISALAAEGRYEVEIAASYPLERIGDAHAHSESGHVRGKIVVIP</sequence>
<dbReference type="Pfam" id="PF08240">
    <property type="entry name" value="ADH_N"/>
    <property type="match status" value="1"/>
</dbReference>
<dbReference type="SUPFAM" id="SSF51735">
    <property type="entry name" value="NAD(P)-binding Rossmann-fold domains"/>
    <property type="match status" value="1"/>
</dbReference>
<keyword evidence="3" id="KW-0963">Cytoplasm</keyword>
<dbReference type="GO" id="GO:0016491">
    <property type="term" value="F:oxidoreductase activity"/>
    <property type="evidence" value="ECO:0007669"/>
    <property type="project" value="InterPro"/>
</dbReference>
<dbReference type="PANTHER" id="PTHR44154">
    <property type="entry name" value="QUINONE OXIDOREDUCTASE"/>
    <property type="match status" value="1"/>
</dbReference>
<evidence type="ECO:0000259" key="6">
    <source>
        <dbReference type="SMART" id="SM00829"/>
    </source>
</evidence>
<dbReference type="CDD" id="cd05289">
    <property type="entry name" value="MDR_like_2"/>
    <property type="match status" value="1"/>
</dbReference>
<evidence type="ECO:0000256" key="5">
    <source>
        <dbReference type="ARBA" id="ARBA00022884"/>
    </source>
</evidence>
<evidence type="ECO:0000256" key="4">
    <source>
        <dbReference type="ARBA" id="ARBA00022857"/>
    </source>
</evidence>
<keyword evidence="5" id="KW-0694">RNA-binding</keyword>
<accession>A0A5C1YJ75</accession>
<organism evidence="7 8">
    <name type="scientific">Agromyces intestinalis</name>
    <dbReference type="NCBI Taxonomy" id="2592652"/>
    <lineage>
        <taxon>Bacteria</taxon>
        <taxon>Bacillati</taxon>
        <taxon>Actinomycetota</taxon>
        <taxon>Actinomycetes</taxon>
        <taxon>Micrococcales</taxon>
        <taxon>Microbacteriaceae</taxon>
        <taxon>Agromyces</taxon>
    </lineage>
</organism>
<dbReference type="KEGG" id="ail:FLP10_10805"/>
<dbReference type="InterPro" id="IPR011032">
    <property type="entry name" value="GroES-like_sf"/>
</dbReference>
<evidence type="ECO:0000256" key="3">
    <source>
        <dbReference type="ARBA" id="ARBA00022490"/>
    </source>
</evidence>
<dbReference type="Gene3D" id="3.40.50.720">
    <property type="entry name" value="NAD(P)-binding Rossmann-like Domain"/>
    <property type="match status" value="1"/>
</dbReference>
<gene>
    <name evidence="7" type="ORF">FLP10_10805</name>
</gene>
<dbReference type="OrthoDB" id="9801186at2"/>
<reference evidence="7 8" key="1">
    <citation type="submission" date="2019-09" db="EMBL/GenBank/DDBJ databases">
        <title>Genome sequencing of strain KACC 19306.</title>
        <authorList>
            <person name="Heo J."/>
            <person name="Kim S.-J."/>
            <person name="Kim J.-S."/>
            <person name="Hong S.-B."/>
            <person name="Kwon S.-W."/>
        </authorList>
    </citation>
    <scope>NUCLEOTIDE SEQUENCE [LARGE SCALE GENOMIC DNA]</scope>
    <source>
        <strain evidence="7 8">KACC 19306</strain>
    </source>
</reference>
<comment type="subcellular location">
    <subcellularLocation>
        <location evidence="1">Cytoplasm</location>
    </subcellularLocation>
</comment>
<dbReference type="Pfam" id="PF13602">
    <property type="entry name" value="ADH_zinc_N_2"/>
    <property type="match status" value="1"/>
</dbReference>
<dbReference type="InterPro" id="IPR002364">
    <property type="entry name" value="Quin_OxRdtase/zeta-crystal_CS"/>
</dbReference>
<dbReference type="GO" id="GO:0005737">
    <property type="term" value="C:cytoplasm"/>
    <property type="evidence" value="ECO:0007669"/>
    <property type="project" value="UniProtKB-SubCell"/>
</dbReference>
<dbReference type="PROSITE" id="PS01162">
    <property type="entry name" value="QOR_ZETA_CRYSTAL"/>
    <property type="match status" value="1"/>
</dbReference>
<evidence type="ECO:0000256" key="2">
    <source>
        <dbReference type="ARBA" id="ARBA00011881"/>
    </source>
</evidence>
<dbReference type="GO" id="GO:0008270">
    <property type="term" value="F:zinc ion binding"/>
    <property type="evidence" value="ECO:0007669"/>
    <property type="project" value="InterPro"/>
</dbReference>
<dbReference type="PANTHER" id="PTHR44154:SF1">
    <property type="entry name" value="QUINONE OXIDOREDUCTASE"/>
    <property type="match status" value="1"/>
</dbReference>
<name>A0A5C1YJ75_9MICO</name>
<dbReference type="SUPFAM" id="SSF50129">
    <property type="entry name" value="GroES-like"/>
    <property type="match status" value="1"/>
</dbReference>
<keyword evidence="8" id="KW-1185">Reference proteome</keyword>
<protein>
    <submittedName>
        <fullName evidence="7">NADP-dependent oxidoreductase</fullName>
    </submittedName>
</protein>